<gene>
    <name evidence="1" type="ORF">KUTeg_008373</name>
</gene>
<keyword evidence="2" id="KW-1185">Reference proteome</keyword>
<dbReference type="EMBL" id="JARBDR010000342">
    <property type="protein sequence ID" value="KAJ8313812.1"/>
    <property type="molecule type" value="Genomic_DNA"/>
</dbReference>
<name>A0ABQ9FD79_TEGGR</name>
<evidence type="ECO:0000313" key="1">
    <source>
        <dbReference type="EMBL" id="KAJ8313812.1"/>
    </source>
</evidence>
<proteinExistence type="predicted"/>
<organism evidence="1 2">
    <name type="scientific">Tegillarca granosa</name>
    <name type="common">Malaysian cockle</name>
    <name type="synonym">Anadara granosa</name>
    <dbReference type="NCBI Taxonomy" id="220873"/>
    <lineage>
        <taxon>Eukaryota</taxon>
        <taxon>Metazoa</taxon>
        <taxon>Spiralia</taxon>
        <taxon>Lophotrochozoa</taxon>
        <taxon>Mollusca</taxon>
        <taxon>Bivalvia</taxon>
        <taxon>Autobranchia</taxon>
        <taxon>Pteriomorphia</taxon>
        <taxon>Arcoida</taxon>
        <taxon>Arcoidea</taxon>
        <taxon>Arcidae</taxon>
        <taxon>Tegillarca</taxon>
    </lineage>
</organism>
<dbReference type="Proteomes" id="UP001217089">
    <property type="component" value="Unassembled WGS sequence"/>
</dbReference>
<comment type="caution">
    <text evidence="1">The sequence shown here is derived from an EMBL/GenBank/DDBJ whole genome shotgun (WGS) entry which is preliminary data.</text>
</comment>
<reference evidence="1 2" key="1">
    <citation type="submission" date="2022-12" db="EMBL/GenBank/DDBJ databases">
        <title>Chromosome-level genome of Tegillarca granosa.</title>
        <authorList>
            <person name="Kim J."/>
        </authorList>
    </citation>
    <scope>NUCLEOTIDE SEQUENCE [LARGE SCALE GENOMIC DNA]</scope>
    <source>
        <strain evidence="1">Teg-2019</strain>
        <tissue evidence="1">Adductor muscle</tissue>
    </source>
</reference>
<protein>
    <submittedName>
        <fullName evidence="1">Uncharacterized protein</fullName>
    </submittedName>
</protein>
<accession>A0ABQ9FD79</accession>
<evidence type="ECO:0000313" key="2">
    <source>
        <dbReference type="Proteomes" id="UP001217089"/>
    </source>
</evidence>
<sequence length="261" mass="29746">MKTFSVPLKHPTVCTILPYSLCVSHPDKFYSVNHCLQRPTGDDIDENFFEEPDGTTIIRKSPVLSGKECITSVEQLKGIANDLLSKPIYAEVECVYTKKKTNFIVETTTTWTNRYCVVVDTQHMYVRATLKRYLDEAIELMERGVKFCLKFSFASNIRQCLPLYLDPKEANRYGAGCFVSEGLDIYLTNHGRPMCDLCTNPCIVLAIFPINIFGGLCYSLHRVATVKDIEYEVKGFPVKLLVDENTLEFIAPDYAYMELRV</sequence>